<protein>
    <submittedName>
        <fullName evidence="1">Uncharacterized protein</fullName>
    </submittedName>
</protein>
<organism evidence="1 2">
    <name type="scientific">Rapidithrix thailandica</name>
    <dbReference type="NCBI Taxonomy" id="413964"/>
    <lineage>
        <taxon>Bacteria</taxon>
        <taxon>Pseudomonadati</taxon>
        <taxon>Bacteroidota</taxon>
        <taxon>Cytophagia</taxon>
        <taxon>Cytophagales</taxon>
        <taxon>Flammeovirgaceae</taxon>
        <taxon>Rapidithrix</taxon>
    </lineage>
</organism>
<comment type="caution">
    <text evidence="1">The sequence shown here is derived from an EMBL/GenBank/DDBJ whole genome shotgun (WGS) entry which is preliminary data.</text>
</comment>
<sequence>MAHSYISTKKGGYERTVCVTDSILHVFIYFFIVSSNDCPSRGVLKPTINSYLEELSGNNISFMDLYLEEFIDEKSIRKSYLEVLGLMKRRIESYGESIQNEILNNLSEMKKVFNKPVPTKKIFDLINDVSWLLHKESVHPSDSFKWFEDKL</sequence>
<dbReference type="EMBL" id="JBDKWZ010000014">
    <property type="protein sequence ID" value="MEN7550414.1"/>
    <property type="molecule type" value="Genomic_DNA"/>
</dbReference>
<dbReference type="Proteomes" id="UP001403385">
    <property type="component" value="Unassembled WGS sequence"/>
</dbReference>
<gene>
    <name evidence="1" type="ORF">AAG747_21020</name>
</gene>
<name>A0AAW9SDK5_9BACT</name>
<evidence type="ECO:0000313" key="2">
    <source>
        <dbReference type="Proteomes" id="UP001403385"/>
    </source>
</evidence>
<dbReference type="AlphaFoldDB" id="A0AAW9SDK5"/>
<accession>A0AAW9SDK5</accession>
<reference evidence="1 2" key="1">
    <citation type="submission" date="2024-04" db="EMBL/GenBank/DDBJ databases">
        <title>Novel genus in family Flammeovirgaceae.</title>
        <authorList>
            <person name="Nguyen T.H."/>
            <person name="Vuong T.Q."/>
            <person name="Le H."/>
            <person name="Kim S.-G."/>
        </authorList>
    </citation>
    <scope>NUCLEOTIDE SEQUENCE [LARGE SCALE GENOMIC DNA]</scope>
    <source>
        <strain evidence="1 2">JCM 23209</strain>
    </source>
</reference>
<dbReference type="RefSeq" id="WP_346823197.1">
    <property type="nucleotide sequence ID" value="NZ_JBDKWZ010000014.1"/>
</dbReference>
<proteinExistence type="predicted"/>
<evidence type="ECO:0000313" key="1">
    <source>
        <dbReference type="EMBL" id="MEN7550414.1"/>
    </source>
</evidence>
<keyword evidence="2" id="KW-1185">Reference proteome</keyword>